<keyword evidence="14" id="KW-1160">Virus entry into host cell</keyword>
<evidence type="ECO:0000313" key="17">
    <source>
        <dbReference type="EMBL" id="UQM99583.1"/>
    </source>
</evidence>
<evidence type="ECO:0000256" key="16">
    <source>
        <dbReference type="SAM" id="Phobius"/>
    </source>
</evidence>
<gene>
    <name evidence="17" type="primary">G</name>
</gene>
<dbReference type="GO" id="GO:0019031">
    <property type="term" value="C:viral envelope"/>
    <property type="evidence" value="ECO:0007669"/>
    <property type="project" value="UniProtKB-KW"/>
</dbReference>
<evidence type="ECO:0000256" key="13">
    <source>
        <dbReference type="ARBA" id="ARBA00023180"/>
    </source>
</evidence>
<dbReference type="GO" id="GO:0046718">
    <property type="term" value="P:symbiont entry into host cell"/>
    <property type="evidence" value="ECO:0007669"/>
    <property type="project" value="UniProtKB-KW"/>
</dbReference>
<evidence type="ECO:0000256" key="10">
    <source>
        <dbReference type="ARBA" id="ARBA00022968"/>
    </source>
</evidence>
<keyword evidence="9 15" id="KW-0261">Viral envelope protein</keyword>
<keyword evidence="12 16" id="KW-0472">Membrane</keyword>
<reference evidence="17 18" key="1">
    <citation type="journal article" date="2022" name="bioRxiv">
        <title>The characterization of multiple novel paramyxovirus species highlights the diverse nature of the subfamily Orthoparamyxovirinae.</title>
        <authorList>
            <person name="Vanmechelen B."/>
            <person name="Meurs S."/>
            <person name="Horemans M."/>
            <person name="Loosen A."/>
            <person name="Maes T.J."/>
            <person name="Laenen L."/>
            <person name="Vergote V."/>
            <person name="Koundouno F.R."/>
            <person name="Magassouba N."/>
            <person name="Konde M.K."/>
            <person name="Conde I.S."/>
            <person name="Carroll M.W."/>
            <person name="Maes P."/>
        </authorList>
    </citation>
    <scope>NUCLEOTIDE SEQUENCE [LARGE SCALE GENOMIC DNA]</scope>
    <source>
        <strain evidence="17 18">BE/Ninove/Mar/1/2019</strain>
    </source>
</reference>
<comment type="subcellular location">
    <subcellularLocation>
        <location evidence="2">Host membrane</location>
        <topology evidence="2">Single-pass type II membrane protein</topology>
    </subcellularLocation>
    <subcellularLocation>
        <location evidence="1">Virion membrane</location>
        <topology evidence="1">Single-pass type II membrane protein</topology>
    </subcellularLocation>
</comment>
<sequence>MDQAAYYKGGDSNRAKNNNMNIESTSYKIRTVPYINNSQINRSYSFFLDVIGIVGVVLGLISITLSTISIIHHTRNYNVSTRADPYIVPIYDNVKELNQYYTEFIDPRLRNILDAVTFQIPKTLSTILSATTGGGPETGIHDIYQTLNQIGRLVQESINTVAQLTSIMIEQFEETKLIVRDTNDIMTNNNLTFVGAQHPFRTYPRIHTITTGFLPPLQCPRSVPTVAPKRIAAFLSNVGGLLDNSCVKEPVISIGNGVVATTFLFFKSTCTDFQTSIRFFEIGIIKRNTELDPYPTILHTWDKVAPPVLQPCSLAVAYDQGYALCAESTTGVENDIITGNNIRMVLFIFSLIGGLEIRYIEPNNFPNPRDFINLIPYQGQAVVIGSKLYSFGYYTTLDAVRYPIKCPIRSCSGLTQDTCEQYSKSHININTHKELIILGVDLANNPVPNHEMFLIQRDTYHILAHGNLYYRNSNTTFLFQLYNNGWLHKPLVGKLVLSNPVTIEFYNKEYDIQSSTSACIPGFGCPSSCEITAQSSYFPLDYNFNDAIGILPRNQGSFPSISYGSGSTRIDFRVLISQQLALLESSLFCYLPTISNNGSPYCVGLLTIAVAGQTYPELYSISWEQHYRCRK</sequence>
<keyword evidence="7" id="KW-0946">Virion</keyword>
<evidence type="ECO:0000256" key="12">
    <source>
        <dbReference type="ARBA" id="ARBA00023136"/>
    </source>
</evidence>
<evidence type="ECO:0000256" key="5">
    <source>
        <dbReference type="ARBA" id="ARBA00022692"/>
    </source>
</evidence>
<keyword evidence="18" id="KW-1185">Reference proteome</keyword>
<evidence type="ECO:0000256" key="8">
    <source>
        <dbReference type="ARBA" id="ARBA00022870"/>
    </source>
</evidence>
<accession>A0AAE9KYY7</accession>
<evidence type="ECO:0000256" key="14">
    <source>
        <dbReference type="ARBA" id="ARBA00023296"/>
    </source>
</evidence>
<evidence type="ECO:0000256" key="11">
    <source>
        <dbReference type="ARBA" id="ARBA00022989"/>
    </source>
</evidence>
<name>A0AAE9KYY7_9MONO</name>
<dbReference type="GO" id="GO:0055036">
    <property type="term" value="C:virion membrane"/>
    <property type="evidence" value="ECO:0007669"/>
    <property type="project" value="UniProtKB-SubCell"/>
</dbReference>
<dbReference type="EMBL" id="OK623360">
    <property type="protein sequence ID" value="UQM99583.1"/>
    <property type="molecule type" value="Viral_cRNA"/>
</dbReference>
<evidence type="ECO:0000313" key="18">
    <source>
        <dbReference type="Proteomes" id="UP001268557"/>
    </source>
</evidence>
<comment type="similarity">
    <text evidence="15">Belongs to the paramyxoviruses hemagglutinin-neuraminidase family.</text>
</comment>
<evidence type="ECO:0000256" key="6">
    <source>
        <dbReference type="ARBA" id="ARBA00022804"/>
    </source>
</evidence>
<dbReference type="GO" id="GO:0033644">
    <property type="term" value="C:host cell membrane"/>
    <property type="evidence" value="ECO:0007669"/>
    <property type="project" value="UniProtKB-SubCell"/>
</dbReference>
<dbReference type="InterPro" id="IPR036278">
    <property type="entry name" value="Sialidase_sf"/>
</dbReference>
<dbReference type="Pfam" id="PF00423">
    <property type="entry name" value="HN"/>
    <property type="match status" value="1"/>
</dbReference>
<dbReference type="Proteomes" id="UP001268557">
    <property type="component" value="Segment"/>
</dbReference>
<keyword evidence="11 16" id="KW-1133">Transmembrane helix</keyword>
<evidence type="ECO:0000256" key="9">
    <source>
        <dbReference type="ARBA" id="ARBA00022879"/>
    </source>
</evidence>
<protein>
    <submittedName>
        <fullName evidence="17">Cell attachment protein</fullName>
    </submittedName>
</protein>
<dbReference type="GO" id="GO:0019062">
    <property type="term" value="P:virion attachment to host cell"/>
    <property type="evidence" value="ECO:0007669"/>
    <property type="project" value="UniProtKB-KW"/>
</dbReference>
<dbReference type="InterPro" id="IPR000665">
    <property type="entry name" value="Hemagglutn/HN"/>
</dbReference>
<evidence type="ECO:0000256" key="4">
    <source>
        <dbReference type="ARBA" id="ARBA00022581"/>
    </source>
</evidence>
<keyword evidence="5 16" id="KW-0812">Transmembrane</keyword>
<evidence type="ECO:0000256" key="15">
    <source>
        <dbReference type="RuleBase" id="RU004216"/>
    </source>
</evidence>
<organism evidence="17 18">
    <name type="scientific">denalis virus</name>
    <dbReference type="NCBI Taxonomy" id="2940991"/>
    <lineage>
        <taxon>Viruses</taxon>
        <taxon>Riboviria</taxon>
        <taxon>Orthornavirae</taxon>
        <taxon>Negarnaviricota</taxon>
        <taxon>Haploviricotina</taxon>
        <taxon>Monjiviricetes</taxon>
        <taxon>Mononegavirales</taxon>
        <taxon>Paramyxoviridae</taxon>
        <taxon>Orthoparamyxovirinae</taxon>
        <taxon>Narmovirus</taxon>
        <taxon>Narmovirus microti</taxon>
    </lineage>
</organism>
<evidence type="ECO:0000256" key="7">
    <source>
        <dbReference type="ARBA" id="ARBA00022844"/>
    </source>
</evidence>
<feature type="transmembrane region" description="Helical" evidence="16">
    <location>
        <begin position="46"/>
        <end position="71"/>
    </location>
</feature>
<keyword evidence="4" id="KW-0945">Host-virus interaction</keyword>
<keyword evidence="13" id="KW-0325">Glycoprotein</keyword>
<evidence type="ECO:0000256" key="3">
    <source>
        <dbReference type="ARBA" id="ARBA00022546"/>
    </source>
</evidence>
<keyword evidence="6" id="KW-1161">Viral attachment to host cell</keyword>
<dbReference type="SUPFAM" id="SSF50939">
    <property type="entry name" value="Sialidases"/>
    <property type="match status" value="1"/>
</dbReference>
<keyword evidence="8" id="KW-1043">Host membrane</keyword>
<keyword evidence="10" id="KW-0735">Signal-anchor</keyword>
<proteinExistence type="inferred from homology"/>
<evidence type="ECO:0000256" key="2">
    <source>
        <dbReference type="ARBA" id="ARBA00004597"/>
    </source>
</evidence>
<keyword evidence="3 15" id="KW-0348">Hemagglutinin</keyword>
<dbReference type="Gene3D" id="2.120.10.10">
    <property type="match status" value="1"/>
</dbReference>
<dbReference type="GO" id="GO:0046789">
    <property type="term" value="F:host cell surface receptor binding"/>
    <property type="evidence" value="ECO:0007669"/>
    <property type="project" value="InterPro"/>
</dbReference>
<evidence type="ECO:0000256" key="1">
    <source>
        <dbReference type="ARBA" id="ARBA00004208"/>
    </source>
</evidence>